<name>A0ABU3V1C0_9ACTN</name>
<sequence length="76" mass="8317">MQLTAVVLATYTSGAAGSTDIEVLARLCCHSPHQAEELLDRLVVSRSLCLAYCRDTDEVAWRLSLQVRVGRAAVQQ</sequence>
<dbReference type="RefSeq" id="WP_266937496.1">
    <property type="nucleotide sequence ID" value="NZ_CP107955.1"/>
</dbReference>
<reference evidence="1 2" key="1">
    <citation type="submission" date="2023-02" db="EMBL/GenBank/DDBJ databases">
        <authorList>
            <person name="Maleckis M."/>
        </authorList>
    </citation>
    <scope>NUCLEOTIDE SEQUENCE [LARGE SCALE GENOMIC DNA]</scope>
    <source>
        <strain evidence="1 2">P8-A2</strain>
    </source>
</reference>
<organism evidence="1 2">
    <name type="scientific">Streptomyces mirabilis</name>
    <dbReference type="NCBI Taxonomy" id="68239"/>
    <lineage>
        <taxon>Bacteria</taxon>
        <taxon>Bacillati</taxon>
        <taxon>Actinomycetota</taxon>
        <taxon>Actinomycetes</taxon>
        <taxon>Kitasatosporales</taxon>
        <taxon>Streptomycetaceae</taxon>
        <taxon>Streptomyces</taxon>
    </lineage>
</organism>
<dbReference type="Proteomes" id="UP001257627">
    <property type="component" value="Unassembled WGS sequence"/>
</dbReference>
<gene>
    <name evidence="1" type="ORF">PU648_48180</name>
</gene>
<comment type="caution">
    <text evidence="1">The sequence shown here is derived from an EMBL/GenBank/DDBJ whole genome shotgun (WGS) entry which is preliminary data.</text>
</comment>
<accession>A0ABU3V1C0</accession>
<keyword evidence="2" id="KW-1185">Reference proteome</keyword>
<protein>
    <submittedName>
        <fullName evidence="1">Uncharacterized protein</fullName>
    </submittedName>
</protein>
<evidence type="ECO:0000313" key="1">
    <source>
        <dbReference type="EMBL" id="MDU8999973.1"/>
    </source>
</evidence>
<dbReference type="EMBL" id="JARAKF010000001">
    <property type="protein sequence ID" value="MDU8999973.1"/>
    <property type="molecule type" value="Genomic_DNA"/>
</dbReference>
<proteinExistence type="predicted"/>
<evidence type="ECO:0000313" key="2">
    <source>
        <dbReference type="Proteomes" id="UP001257627"/>
    </source>
</evidence>